<organism evidence="2">
    <name type="scientific">Arundo donax</name>
    <name type="common">Giant reed</name>
    <name type="synonym">Donax arundinaceus</name>
    <dbReference type="NCBI Taxonomy" id="35708"/>
    <lineage>
        <taxon>Eukaryota</taxon>
        <taxon>Viridiplantae</taxon>
        <taxon>Streptophyta</taxon>
        <taxon>Embryophyta</taxon>
        <taxon>Tracheophyta</taxon>
        <taxon>Spermatophyta</taxon>
        <taxon>Magnoliopsida</taxon>
        <taxon>Liliopsida</taxon>
        <taxon>Poales</taxon>
        <taxon>Poaceae</taxon>
        <taxon>PACMAD clade</taxon>
        <taxon>Arundinoideae</taxon>
        <taxon>Arundineae</taxon>
        <taxon>Arundo</taxon>
    </lineage>
</organism>
<reference evidence="2" key="2">
    <citation type="journal article" date="2015" name="Data Brief">
        <title>Shoot transcriptome of the giant reed, Arundo donax.</title>
        <authorList>
            <person name="Barrero R.A."/>
            <person name="Guerrero F.D."/>
            <person name="Moolhuijzen P."/>
            <person name="Goolsby J.A."/>
            <person name="Tidwell J."/>
            <person name="Bellgard S.E."/>
            <person name="Bellgard M.I."/>
        </authorList>
    </citation>
    <scope>NUCLEOTIDE SEQUENCE</scope>
    <source>
        <tissue evidence="2">Shoot tissue taken approximately 20 cm above the soil surface</tissue>
    </source>
</reference>
<reference evidence="2" key="1">
    <citation type="submission" date="2014-09" db="EMBL/GenBank/DDBJ databases">
        <authorList>
            <person name="Magalhaes I.L.F."/>
            <person name="Oliveira U."/>
            <person name="Santos F.R."/>
            <person name="Vidigal T.H.D.A."/>
            <person name="Brescovit A.D."/>
            <person name="Santos A.J."/>
        </authorList>
    </citation>
    <scope>NUCLEOTIDE SEQUENCE</scope>
    <source>
        <tissue evidence="2">Shoot tissue taken approximately 20 cm above the soil surface</tissue>
    </source>
</reference>
<dbReference type="EMBL" id="GBRH01177044">
    <property type="protein sequence ID" value="JAE20852.1"/>
    <property type="molecule type" value="Transcribed_RNA"/>
</dbReference>
<evidence type="ECO:0000256" key="1">
    <source>
        <dbReference type="SAM" id="MobiDB-lite"/>
    </source>
</evidence>
<accession>A0A0A9G8P7</accession>
<proteinExistence type="predicted"/>
<sequence>MVGVVELAGGESGVGSVGHGAVVPARARWPKMNGGRQQRPMAAAHGLGLPQRGRRERRRCGRLTGRERR</sequence>
<feature type="region of interest" description="Disordered" evidence="1">
    <location>
        <begin position="31"/>
        <end position="69"/>
    </location>
</feature>
<feature type="compositionally biased region" description="Basic residues" evidence="1">
    <location>
        <begin position="52"/>
        <end position="63"/>
    </location>
</feature>
<protein>
    <submittedName>
        <fullName evidence="2">Uncharacterized protein</fullName>
    </submittedName>
</protein>
<evidence type="ECO:0000313" key="2">
    <source>
        <dbReference type="EMBL" id="JAE20852.1"/>
    </source>
</evidence>
<dbReference type="AlphaFoldDB" id="A0A0A9G8P7"/>
<name>A0A0A9G8P7_ARUDO</name>